<evidence type="ECO:0000256" key="1">
    <source>
        <dbReference type="ARBA" id="ARBA00000553"/>
    </source>
</evidence>
<evidence type="ECO:0000256" key="8">
    <source>
        <dbReference type="ARBA" id="ARBA00048968"/>
    </source>
</evidence>
<keyword evidence="6" id="KW-0862">Zinc</keyword>
<comment type="catalytic activity">
    <reaction evidence="9">
        <text>S-methyl-5'-thioadenosine + phosphate = 5-(methylsulfanyl)-alpha-D-ribose 1-phosphate + adenine</text>
        <dbReference type="Rhea" id="RHEA:11852"/>
        <dbReference type="ChEBI" id="CHEBI:16708"/>
        <dbReference type="ChEBI" id="CHEBI:17509"/>
        <dbReference type="ChEBI" id="CHEBI:43474"/>
        <dbReference type="ChEBI" id="CHEBI:58533"/>
        <dbReference type="EC" id="2.4.2.28"/>
    </reaction>
    <physiologicalReaction direction="left-to-right" evidence="9">
        <dbReference type="Rhea" id="RHEA:11853"/>
    </physiologicalReaction>
</comment>
<comment type="catalytic activity">
    <reaction evidence="1">
        <text>inosine + phosphate = alpha-D-ribose 1-phosphate + hypoxanthine</text>
        <dbReference type="Rhea" id="RHEA:27646"/>
        <dbReference type="ChEBI" id="CHEBI:17368"/>
        <dbReference type="ChEBI" id="CHEBI:17596"/>
        <dbReference type="ChEBI" id="CHEBI:43474"/>
        <dbReference type="ChEBI" id="CHEBI:57720"/>
        <dbReference type="EC" id="2.4.2.1"/>
    </reaction>
    <physiologicalReaction direction="left-to-right" evidence="1">
        <dbReference type="Rhea" id="RHEA:27647"/>
    </physiologicalReaction>
</comment>
<organism evidence="11 12">
    <name type="scientific">Prevotella brunnea</name>
    <dbReference type="NCBI Taxonomy" id="2508867"/>
    <lineage>
        <taxon>Bacteria</taxon>
        <taxon>Pseudomonadati</taxon>
        <taxon>Bacteroidota</taxon>
        <taxon>Bacteroidia</taxon>
        <taxon>Bacteroidales</taxon>
        <taxon>Prevotellaceae</taxon>
        <taxon>Prevotella</taxon>
    </lineage>
</organism>
<evidence type="ECO:0000256" key="2">
    <source>
        <dbReference type="ARBA" id="ARBA00007353"/>
    </source>
</evidence>
<dbReference type="InterPro" id="IPR003730">
    <property type="entry name" value="Cu_polyphenol_OxRdtase"/>
</dbReference>
<evidence type="ECO:0000313" key="12">
    <source>
        <dbReference type="Proteomes" id="UP000321612"/>
    </source>
</evidence>
<comment type="catalytic activity">
    <reaction evidence="8">
        <text>adenosine + phosphate = alpha-D-ribose 1-phosphate + adenine</text>
        <dbReference type="Rhea" id="RHEA:27642"/>
        <dbReference type="ChEBI" id="CHEBI:16335"/>
        <dbReference type="ChEBI" id="CHEBI:16708"/>
        <dbReference type="ChEBI" id="CHEBI:43474"/>
        <dbReference type="ChEBI" id="CHEBI:57720"/>
        <dbReference type="EC" id="2.4.2.1"/>
    </reaction>
    <physiologicalReaction direction="left-to-right" evidence="8">
        <dbReference type="Rhea" id="RHEA:27643"/>
    </physiologicalReaction>
</comment>
<dbReference type="PANTHER" id="PTHR30616">
    <property type="entry name" value="UNCHARACTERIZED PROTEIN YFIH"/>
    <property type="match status" value="1"/>
</dbReference>
<comment type="caution">
    <text evidence="11">The sequence shown here is derived from an EMBL/GenBank/DDBJ whole genome shotgun (WGS) entry which is preliminary data.</text>
</comment>
<dbReference type="InterPro" id="IPR011324">
    <property type="entry name" value="Cytotoxic_necrot_fac-like_cat"/>
</dbReference>
<evidence type="ECO:0000256" key="7">
    <source>
        <dbReference type="ARBA" id="ARBA00047989"/>
    </source>
</evidence>
<keyword evidence="12" id="KW-1185">Reference proteome</keyword>
<sequence length="270" mass="30133">MIKPKLHYYDLGAEIVAFSSTRHGGVSRGRHAEFNINRYCSDDVKNVATNREALAEALGLSVDKLIVPHQIHKIDSRRIEEEFFTLSQITRDKILDGVDAVMTNVPGVCIGVSTADCIPVLVYDERKRATAAIHAGWRGTLRHIVWKTIREMVVGFSSEPKDLKAVIGPGISIENFEVGQEVYDAFASAGFDMTAIAKQFPAFGLNAEEPEMKWHLDIRMCNQLDLERAGLVAENILDTGICTYDMVDDYFSARRLGIRSGRIYNGIIIK</sequence>
<dbReference type="OrthoDB" id="4279at2"/>
<protein>
    <recommendedName>
        <fullName evidence="10">Purine nucleoside phosphorylase</fullName>
    </recommendedName>
</protein>
<evidence type="ECO:0000256" key="4">
    <source>
        <dbReference type="ARBA" id="ARBA00022723"/>
    </source>
</evidence>
<keyword evidence="5" id="KW-0378">Hydrolase</keyword>
<dbReference type="NCBIfam" id="TIGR00726">
    <property type="entry name" value="peptidoglycan editing factor PgeF"/>
    <property type="match status" value="1"/>
</dbReference>
<dbReference type="EMBL" id="SDIK01000022">
    <property type="protein sequence ID" value="TXJ62681.1"/>
    <property type="molecule type" value="Genomic_DNA"/>
</dbReference>
<evidence type="ECO:0000256" key="10">
    <source>
        <dbReference type="RuleBase" id="RU361274"/>
    </source>
</evidence>
<dbReference type="Proteomes" id="UP000321612">
    <property type="component" value="Unassembled WGS sequence"/>
</dbReference>
<keyword evidence="3" id="KW-0808">Transferase</keyword>
<dbReference type="GO" id="GO:0016787">
    <property type="term" value="F:hydrolase activity"/>
    <property type="evidence" value="ECO:0007669"/>
    <property type="project" value="UniProtKB-KW"/>
</dbReference>
<evidence type="ECO:0000256" key="6">
    <source>
        <dbReference type="ARBA" id="ARBA00022833"/>
    </source>
</evidence>
<accession>A0A5C8GKU7</accession>
<dbReference type="CDD" id="cd16833">
    <property type="entry name" value="YfiH"/>
    <property type="match status" value="1"/>
</dbReference>
<dbReference type="InterPro" id="IPR038371">
    <property type="entry name" value="Cu_polyphenol_OxRdtase_sf"/>
</dbReference>
<comment type="catalytic activity">
    <reaction evidence="7">
        <text>adenosine + H2O + H(+) = inosine + NH4(+)</text>
        <dbReference type="Rhea" id="RHEA:24408"/>
        <dbReference type="ChEBI" id="CHEBI:15377"/>
        <dbReference type="ChEBI" id="CHEBI:15378"/>
        <dbReference type="ChEBI" id="CHEBI:16335"/>
        <dbReference type="ChEBI" id="CHEBI:17596"/>
        <dbReference type="ChEBI" id="CHEBI:28938"/>
        <dbReference type="EC" id="3.5.4.4"/>
    </reaction>
    <physiologicalReaction direction="left-to-right" evidence="7">
        <dbReference type="Rhea" id="RHEA:24409"/>
    </physiologicalReaction>
</comment>
<evidence type="ECO:0000256" key="9">
    <source>
        <dbReference type="ARBA" id="ARBA00049893"/>
    </source>
</evidence>
<evidence type="ECO:0000313" key="11">
    <source>
        <dbReference type="EMBL" id="TXJ62681.1"/>
    </source>
</evidence>
<gene>
    <name evidence="11" type="primary">pgeF</name>
    <name evidence="11" type="ORF">ETF27_03740</name>
</gene>
<dbReference type="Pfam" id="PF02578">
    <property type="entry name" value="Cu-oxidase_4"/>
    <property type="match status" value="1"/>
</dbReference>
<dbReference type="Gene3D" id="3.60.140.10">
    <property type="entry name" value="CNF1/YfiH-like putative cysteine hydrolases"/>
    <property type="match status" value="1"/>
</dbReference>
<keyword evidence="4" id="KW-0479">Metal-binding</keyword>
<comment type="similarity">
    <text evidence="2 10">Belongs to the purine nucleoside phosphorylase YfiH/LACC1 family.</text>
</comment>
<dbReference type="RefSeq" id="WP_130830015.1">
    <property type="nucleotide sequence ID" value="NZ_SDIK01000022.1"/>
</dbReference>
<dbReference type="SUPFAM" id="SSF64438">
    <property type="entry name" value="CNF1/YfiH-like putative cysteine hydrolases"/>
    <property type="match status" value="1"/>
</dbReference>
<dbReference type="AlphaFoldDB" id="A0A5C8GKU7"/>
<evidence type="ECO:0000256" key="3">
    <source>
        <dbReference type="ARBA" id="ARBA00022679"/>
    </source>
</evidence>
<dbReference type="GO" id="GO:0005507">
    <property type="term" value="F:copper ion binding"/>
    <property type="evidence" value="ECO:0007669"/>
    <property type="project" value="TreeGrafter"/>
</dbReference>
<evidence type="ECO:0000256" key="5">
    <source>
        <dbReference type="ARBA" id="ARBA00022801"/>
    </source>
</evidence>
<name>A0A5C8GKU7_9BACT</name>
<reference evidence="12" key="1">
    <citation type="submission" date="2019-05" db="EMBL/GenBank/DDBJ databases">
        <title>Prevotella brunnea sp. nov., isolated from a wound of a patient.</title>
        <authorList>
            <person name="Buhl M."/>
        </authorList>
    </citation>
    <scope>NUCLEOTIDE SEQUENCE [LARGE SCALE GENOMIC DNA]</scope>
    <source>
        <strain evidence="12">A2672</strain>
    </source>
</reference>
<proteinExistence type="inferred from homology"/>
<dbReference type="GO" id="GO:0017061">
    <property type="term" value="F:S-methyl-5-thioadenosine phosphorylase activity"/>
    <property type="evidence" value="ECO:0007669"/>
    <property type="project" value="UniProtKB-EC"/>
</dbReference>
<dbReference type="PANTHER" id="PTHR30616:SF2">
    <property type="entry name" value="PURINE NUCLEOSIDE PHOSPHORYLASE LACC1"/>
    <property type="match status" value="1"/>
</dbReference>